<dbReference type="Pfam" id="PF25298">
    <property type="entry name" value="Baculo_FP_2nd"/>
    <property type="match status" value="1"/>
</dbReference>
<evidence type="ECO:0000259" key="1">
    <source>
        <dbReference type="Pfam" id="PF25298"/>
    </source>
</evidence>
<dbReference type="Proteomes" id="UP001153954">
    <property type="component" value="Unassembled WGS sequence"/>
</dbReference>
<dbReference type="Gene3D" id="3.30.70.1820">
    <property type="entry name" value="L1 transposable element, RRM domain"/>
    <property type="match status" value="1"/>
</dbReference>
<evidence type="ECO:0000313" key="2">
    <source>
        <dbReference type="EMBL" id="CAH2108846.1"/>
    </source>
</evidence>
<dbReference type="EMBL" id="CAKOGL010000043">
    <property type="protein sequence ID" value="CAH2108846.1"/>
    <property type="molecule type" value="Genomic_DNA"/>
</dbReference>
<sequence length="239" mass="27431">MTKAIELLRTELSACTKEMCSFRQEISSIRASLVEFNSRIDAFDEGLSKLEGREEILDTSKNTIDQLRANINERDQELLLNDIEITGITELDGENLMHVINLVGNKIGVNIDERDIVSVQRAGPHRTTVSTNRPRTRAICVRLARRAVRDELLRAARVRRGADTSGFNIDAQPRRFYVNERLTSTNRRLFYAARAKAKEAGWRYVWTRDGRIFARRDTGLNNIKYRIASTNDIEKVFCI</sequence>
<comment type="caution">
    <text evidence="2">The sequence shown here is derived from an EMBL/GenBank/DDBJ whole genome shotgun (WGS) entry which is preliminary data.</text>
</comment>
<organism evidence="2 3">
    <name type="scientific">Euphydryas editha</name>
    <name type="common">Edith's checkerspot</name>
    <dbReference type="NCBI Taxonomy" id="104508"/>
    <lineage>
        <taxon>Eukaryota</taxon>
        <taxon>Metazoa</taxon>
        <taxon>Ecdysozoa</taxon>
        <taxon>Arthropoda</taxon>
        <taxon>Hexapoda</taxon>
        <taxon>Insecta</taxon>
        <taxon>Pterygota</taxon>
        <taxon>Neoptera</taxon>
        <taxon>Endopterygota</taxon>
        <taxon>Lepidoptera</taxon>
        <taxon>Glossata</taxon>
        <taxon>Ditrysia</taxon>
        <taxon>Papilionoidea</taxon>
        <taxon>Nymphalidae</taxon>
        <taxon>Nymphalinae</taxon>
        <taxon>Euphydryas</taxon>
    </lineage>
</organism>
<gene>
    <name evidence="2" type="ORF">EEDITHA_LOCUS22747</name>
</gene>
<keyword evidence="3" id="KW-1185">Reference proteome</keyword>
<feature type="domain" description="FP protein C-terminal" evidence="1">
    <location>
        <begin position="183"/>
        <end position="236"/>
    </location>
</feature>
<name>A0AAU9VA14_EUPED</name>
<dbReference type="InterPro" id="IPR057251">
    <property type="entry name" value="FP_C"/>
</dbReference>
<proteinExistence type="predicted"/>
<reference evidence="2" key="1">
    <citation type="submission" date="2022-03" db="EMBL/GenBank/DDBJ databases">
        <authorList>
            <person name="Tunstrom K."/>
        </authorList>
    </citation>
    <scope>NUCLEOTIDE SEQUENCE</scope>
</reference>
<dbReference type="AlphaFoldDB" id="A0AAU9VA14"/>
<evidence type="ECO:0000313" key="3">
    <source>
        <dbReference type="Proteomes" id="UP001153954"/>
    </source>
</evidence>
<accession>A0AAU9VA14</accession>
<protein>
    <recommendedName>
        <fullName evidence="1">FP protein C-terminal domain-containing protein</fullName>
    </recommendedName>
</protein>